<dbReference type="InterPro" id="IPR006620">
    <property type="entry name" value="Pro_4_hyd_alph"/>
</dbReference>
<dbReference type="InterPro" id="IPR041097">
    <property type="entry name" value="PKHD_C"/>
</dbReference>
<dbReference type="EMBL" id="JAEQNA010000001">
    <property type="protein sequence ID" value="MBL0419440.1"/>
    <property type="molecule type" value="Genomic_DNA"/>
</dbReference>
<dbReference type="Proteomes" id="UP000613011">
    <property type="component" value="Unassembled WGS sequence"/>
</dbReference>
<evidence type="ECO:0000256" key="7">
    <source>
        <dbReference type="HAMAP-Rule" id="MF_00657"/>
    </source>
</evidence>
<evidence type="ECO:0000313" key="10">
    <source>
        <dbReference type="Proteomes" id="UP000613011"/>
    </source>
</evidence>
<keyword evidence="3 7" id="KW-0847">Vitamin C</keyword>
<proteinExistence type="inferred from homology"/>
<dbReference type="SUPFAM" id="SSF51197">
    <property type="entry name" value="Clavaminate synthase-like"/>
    <property type="match status" value="1"/>
</dbReference>
<dbReference type="InterPro" id="IPR023550">
    <property type="entry name" value="PKHD_hydroxylase"/>
</dbReference>
<dbReference type="GO" id="GO:0016706">
    <property type="term" value="F:2-oxoglutarate-dependent dioxygenase activity"/>
    <property type="evidence" value="ECO:0007669"/>
    <property type="project" value="UniProtKB-UniRule"/>
</dbReference>
<dbReference type="InterPro" id="IPR005123">
    <property type="entry name" value="Oxoglu/Fe-dep_dioxygenase_dom"/>
</dbReference>
<evidence type="ECO:0000259" key="8">
    <source>
        <dbReference type="PROSITE" id="PS51471"/>
    </source>
</evidence>
<comment type="caution">
    <text evidence="9">The sequence shown here is derived from an EMBL/GenBank/DDBJ whole genome shotgun (WGS) entry which is preliminary data.</text>
</comment>
<comment type="cofactor">
    <cofactor evidence="7">
        <name>Fe(2+)</name>
        <dbReference type="ChEBI" id="CHEBI:29033"/>
    </cofactor>
    <text evidence="7">Binds 1 Fe(2+) ion per subunit.</text>
</comment>
<dbReference type="GO" id="GO:0006879">
    <property type="term" value="P:intracellular iron ion homeostasis"/>
    <property type="evidence" value="ECO:0007669"/>
    <property type="project" value="TreeGrafter"/>
</dbReference>
<dbReference type="PANTHER" id="PTHR41536">
    <property type="entry name" value="PKHD-TYPE HYDROXYLASE YBIX"/>
    <property type="match status" value="1"/>
</dbReference>
<dbReference type="RefSeq" id="WP_201682470.1">
    <property type="nucleotide sequence ID" value="NZ_JAEQNA010000001.1"/>
</dbReference>
<comment type="cofactor">
    <cofactor evidence="1 7">
        <name>L-ascorbate</name>
        <dbReference type="ChEBI" id="CHEBI:38290"/>
    </cofactor>
</comment>
<keyword evidence="6 7" id="KW-0408">Iron</keyword>
<keyword evidence="4 7" id="KW-0223">Dioxygenase</keyword>
<evidence type="ECO:0000256" key="3">
    <source>
        <dbReference type="ARBA" id="ARBA00022896"/>
    </source>
</evidence>
<dbReference type="NCBIfam" id="NF003974">
    <property type="entry name" value="PRK05467.1-3"/>
    <property type="match status" value="1"/>
</dbReference>
<feature type="binding site" evidence="7">
    <location>
        <position position="101"/>
    </location>
    <ligand>
        <name>Fe cation</name>
        <dbReference type="ChEBI" id="CHEBI:24875"/>
    </ligand>
</feature>
<feature type="domain" description="Fe2OG dioxygenase" evidence="8">
    <location>
        <begin position="80"/>
        <end position="181"/>
    </location>
</feature>
<dbReference type="NCBIfam" id="NF003975">
    <property type="entry name" value="PRK05467.1-4"/>
    <property type="match status" value="1"/>
</dbReference>
<evidence type="ECO:0000256" key="6">
    <source>
        <dbReference type="ARBA" id="ARBA00023004"/>
    </source>
</evidence>
<name>A0A936ZLH7_9BURK</name>
<dbReference type="PANTHER" id="PTHR41536:SF1">
    <property type="entry name" value="PKHD-TYPE HYDROXYLASE YBIX"/>
    <property type="match status" value="1"/>
</dbReference>
<keyword evidence="10" id="KW-1185">Reference proteome</keyword>
<gene>
    <name evidence="9" type="ORF">JI739_03670</name>
</gene>
<organism evidence="9 10">
    <name type="scientific">Ramlibacter aurantiacus</name>
    <dbReference type="NCBI Taxonomy" id="2801330"/>
    <lineage>
        <taxon>Bacteria</taxon>
        <taxon>Pseudomonadati</taxon>
        <taxon>Pseudomonadota</taxon>
        <taxon>Betaproteobacteria</taxon>
        <taxon>Burkholderiales</taxon>
        <taxon>Comamonadaceae</taxon>
        <taxon>Ramlibacter</taxon>
    </lineage>
</organism>
<reference evidence="9" key="1">
    <citation type="submission" date="2021-01" db="EMBL/GenBank/DDBJ databases">
        <title>Ramlibacter sp. strain AW1 16S ribosomal RNA gene Genome sequencing and assembly.</title>
        <authorList>
            <person name="Kang M."/>
        </authorList>
    </citation>
    <scope>NUCLEOTIDE SEQUENCE</scope>
    <source>
        <strain evidence="9">AW1</strain>
    </source>
</reference>
<dbReference type="Gene3D" id="4.10.860.20">
    <property type="entry name" value="Rabenosyn, Rab binding domain"/>
    <property type="match status" value="1"/>
</dbReference>
<dbReference type="Pfam" id="PF18331">
    <property type="entry name" value="PKHD_C"/>
    <property type="match status" value="1"/>
</dbReference>
<protein>
    <submittedName>
        <fullName evidence="9">Fe2+-dependent dioxygenase</fullName>
    </submittedName>
</protein>
<sequence>MLLQLPGLLTPDEVRTARERLLASDAPWIDGRRSAGDQAVARKNNRQLAQDSDCCRRLQALVLGALNRSPQFLSAALPSRIFNPLFNRYSGQNNAYGAHIDNAMVHSRNPAQWVRTDLSCTLFLSEPQAYEGGELAIHEPGAERRIKLAAGDLLLYPGDTRHEVTPVTRGERLASFFWVQSLVRSTEQRRILWDFDQSLMSLRAQGDTDATESLTGTYHRLLRLWGEP</sequence>
<evidence type="ECO:0000256" key="2">
    <source>
        <dbReference type="ARBA" id="ARBA00022723"/>
    </source>
</evidence>
<evidence type="ECO:0000256" key="1">
    <source>
        <dbReference type="ARBA" id="ARBA00001961"/>
    </source>
</evidence>
<dbReference type="GO" id="GO:0031418">
    <property type="term" value="F:L-ascorbic acid binding"/>
    <property type="evidence" value="ECO:0007669"/>
    <property type="project" value="UniProtKB-KW"/>
</dbReference>
<dbReference type="GO" id="GO:0005506">
    <property type="term" value="F:iron ion binding"/>
    <property type="evidence" value="ECO:0007669"/>
    <property type="project" value="UniProtKB-UniRule"/>
</dbReference>
<accession>A0A936ZLH7</accession>
<dbReference type="PROSITE" id="PS51471">
    <property type="entry name" value="FE2OG_OXY"/>
    <property type="match status" value="1"/>
</dbReference>
<dbReference type="Pfam" id="PF13640">
    <property type="entry name" value="2OG-FeII_Oxy_3"/>
    <property type="match status" value="1"/>
</dbReference>
<dbReference type="Gene3D" id="2.60.120.620">
    <property type="entry name" value="q2cbj1_9rhob like domain"/>
    <property type="match status" value="1"/>
</dbReference>
<evidence type="ECO:0000256" key="4">
    <source>
        <dbReference type="ARBA" id="ARBA00022964"/>
    </source>
</evidence>
<evidence type="ECO:0000313" key="9">
    <source>
        <dbReference type="EMBL" id="MBL0419440.1"/>
    </source>
</evidence>
<dbReference type="AlphaFoldDB" id="A0A936ZLH7"/>
<feature type="binding site" evidence="7">
    <location>
        <position position="172"/>
    </location>
    <ligand>
        <name>2-oxoglutarate</name>
        <dbReference type="ChEBI" id="CHEBI:16810"/>
    </ligand>
</feature>
<feature type="binding site" evidence="7">
    <location>
        <position position="99"/>
    </location>
    <ligand>
        <name>Fe cation</name>
        <dbReference type="ChEBI" id="CHEBI:24875"/>
    </ligand>
</feature>
<evidence type="ECO:0000256" key="5">
    <source>
        <dbReference type="ARBA" id="ARBA00023002"/>
    </source>
</evidence>
<keyword evidence="2 7" id="KW-0479">Metal-binding</keyword>
<dbReference type="SMART" id="SM00702">
    <property type="entry name" value="P4Hc"/>
    <property type="match status" value="1"/>
</dbReference>
<feature type="binding site" evidence="7">
    <location>
        <position position="162"/>
    </location>
    <ligand>
        <name>Fe cation</name>
        <dbReference type="ChEBI" id="CHEBI:24875"/>
    </ligand>
</feature>
<dbReference type="InterPro" id="IPR044862">
    <property type="entry name" value="Pro_4_hyd_alph_FE2OG_OXY"/>
</dbReference>
<keyword evidence="5 7" id="KW-0560">Oxidoreductase</keyword>
<dbReference type="GO" id="GO:0006974">
    <property type="term" value="P:DNA damage response"/>
    <property type="evidence" value="ECO:0007669"/>
    <property type="project" value="TreeGrafter"/>
</dbReference>
<dbReference type="HAMAP" id="MF_00657">
    <property type="entry name" value="Hydroxyl_YbiX"/>
    <property type="match status" value="1"/>
</dbReference>